<evidence type="ECO:0000313" key="5">
    <source>
        <dbReference type="Ensembl" id="ENSPKIP00000022700.1"/>
    </source>
</evidence>
<organism evidence="5 6">
    <name type="scientific">Paramormyrops kingsleyae</name>
    <dbReference type="NCBI Taxonomy" id="1676925"/>
    <lineage>
        <taxon>Eukaryota</taxon>
        <taxon>Metazoa</taxon>
        <taxon>Chordata</taxon>
        <taxon>Craniata</taxon>
        <taxon>Vertebrata</taxon>
        <taxon>Euteleostomi</taxon>
        <taxon>Actinopterygii</taxon>
        <taxon>Neopterygii</taxon>
        <taxon>Teleostei</taxon>
        <taxon>Osteoglossocephala</taxon>
        <taxon>Osteoglossomorpha</taxon>
        <taxon>Osteoglossiformes</taxon>
        <taxon>Mormyridae</taxon>
        <taxon>Paramormyrops</taxon>
    </lineage>
</organism>
<reference evidence="5" key="2">
    <citation type="submission" date="2025-09" db="UniProtKB">
        <authorList>
            <consortium name="Ensembl"/>
        </authorList>
    </citation>
    <scope>IDENTIFICATION</scope>
</reference>
<proteinExistence type="predicted"/>
<keyword evidence="6" id="KW-1185">Reference proteome</keyword>
<evidence type="ECO:0000256" key="1">
    <source>
        <dbReference type="ARBA" id="ARBA00001933"/>
    </source>
</evidence>
<name>A0A3B3RXR8_9TELE</name>
<evidence type="ECO:0000313" key="6">
    <source>
        <dbReference type="Proteomes" id="UP000261540"/>
    </source>
</evidence>
<keyword evidence="3" id="KW-0963">Cytoplasm</keyword>
<evidence type="ECO:0008006" key="7">
    <source>
        <dbReference type="Google" id="ProtNLM"/>
    </source>
</evidence>
<evidence type="ECO:0000256" key="2">
    <source>
        <dbReference type="ARBA" id="ARBA00011738"/>
    </source>
</evidence>
<dbReference type="Proteomes" id="UP000261540">
    <property type="component" value="Unplaced"/>
</dbReference>
<sequence>HLHGARRQQDAPKDHMSCPRTCYKNSTTHQIYMDYNATTPLDPEVIMAITEALKDAWGNPSSTYLPAAVSSY</sequence>
<evidence type="ECO:0000256" key="4">
    <source>
        <dbReference type="ARBA" id="ARBA00022679"/>
    </source>
</evidence>
<accession>A0A3B3RXR8</accession>
<dbReference type="GeneTree" id="ENSGT00940000176034"/>
<dbReference type="InterPro" id="IPR015424">
    <property type="entry name" value="PyrdxlP-dep_Trfase"/>
</dbReference>
<keyword evidence="4" id="KW-0808">Transferase</keyword>
<dbReference type="Gene3D" id="3.90.1150.10">
    <property type="entry name" value="Aspartate Aminotransferase, domain 1"/>
    <property type="match status" value="1"/>
</dbReference>
<dbReference type="STRING" id="1676925.ENSPKIP00000022700"/>
<comment type="subunit">
    <text evidence="2">Homodimer.</text>
</comment>
<dbReference type="GO" id="GO:0016740">
    <property type="term" value="F:transferase activity"/>
    <property type="evidence" value="ECO:0007669"/>
    <property type="project" value="UniProtKB-KW"/>
</dbReference>
<evidence type="ECO:0000256" key="3">
    <source>
        <dbReference type="ARBA" id="ARBA00022490"/>
    </source>
</evidence>
<dbReference type="Ensembl" id="ENSPKIT00000003370.1">
    <property type="protein sequence ID" value="ENSPKIP00000022700.1"/>
    <property type="gene ID" value="ENSPKIG00000006598.1"/>
</dbReference>
<comment type="cofactor">
    <cofactor evidence="1">
        <name>pyridoxal 5'-phosphate</name>
        <dbReference type="ChEBI" id="CHEBI:597326"/>
    </cofactor>
</comment>
<dbReference type="PANTHER" id="PTHR11601:SF62">
    <property type="entry name" value="SELENOCYSTEINE LYASE"/>
    <property type="match status" value="1"/>
</dbReference>
<reference evidence="5" key="1">
    <citation type="submission" date="2025-08" db="UniProtKB">
        <authorList>
            <consortium name="Ensembl"/>
        </authorList>
    </citation>
    <scope>IDENTIFICATION</scope>
</reference>
<dbReference type="PANTHER" id="PTHR11601">
    <property type="entry name" value="CYSTEINE DESULFURYLASE FAMILY MEMBER"/>
    <property type="match status" value="1"/>
</dbReference>
<dbReference type="SUPFAM" id="SSF53383">
    <property type="entry name" value="PLP-dependent transferases"/>
    <property type="match status" value="1"/>
</dbReference>
<dbReference type="AlphaFoldDB" id="A0A3B3RXR8"/>
<protein>
    <recommendedName>
        <fullName evidence="7">Selenocysteine lyase</fullName>
    </recommendedName>
</protein>
<dbReference type="Gene3D" id="1.10.260.50">
    <property type="match status" value="1"/>
</dbReference>
<dbReference type="InterPro" id="IPR015422">
    <property type="entry name" value="PyrdxlP-dep_Trfase_small"/>
</dbReference>